<proteinExistence type="inferred from homology"/>
<dbReference type="GO" id="GO:0016887">
    <property type="term" value="F:ATP hydrolysis activity"/>
    <property type="evidence" value="ECO:0007669"/>
    <property type="project" value="InterPro"/>
</dbReference>
<evidence type="ECO:0000256" key="1">
    <source>
        <dbReference type="ARBA" id="ARBA00005417"/>
    </source>
</evidence>
<dbReference type="RefSeq" id="WP_114401432.1">
    <property type="nucleotide sequence ID" value="NZ_QPGB01000001.1"/>
</dbReference>
<dbReference type="SUPFAM" id="SSF52540">
    <property type="entry name" value="P-loop containing nucleoside triphosphate hydrolases"/>
    <property type="match status" value="2"/>
</dbReference>
<protein>
    <submittedName>
        <fullName evidence="7">ABC transporter ATP-binding protein</fullName>
    </submittedName>
</protein>
<dbReference type="Gene3D" id="3.40.50.300">
    <property type="entry name" value="P-loop containing nucleotide triphosphate hydrolases"/>
    <property type="match status" value="2"/>
</dbReference>
<dbReference type="FunFam" id="3.40.50.300:FF:000016">
    <property type="entry name" value="Oligopeptide ABC transporter ATP-binding component"/>
    <property type="match status" value="1"/>
</dbReference>
<evidence type="ECO:0000256" key="4">
    <source>
        <dbReference type="ARBA" id="ARBA00022741"/>
    </source>
</evidence>
<evidence type="ECO:0000256" key="3">
    <source>
        <dbReference type="ARBA" id="ARBA00022475"/>
    </source>
</evidence>
<dbReference type="InterPro" id="IPR050319">
    <property type="entry name" value="ABC_transp_ATP-bind"/>
</dbReference>
<dbReference type="PANTHER" id="PTHR43776">
    <property type="entry name" value="TRANSPORT ATP-BINDING PROTEIN"/>
    <property type="match status" value="1"/>
</dbReference>
<comment type="caution">
    <text evidence="7">The sequence shown here is derived from an EMBL/GenBank/DDBJ whole genome shotgun (WGS) entry which is preliminary data.</text>
</comment>
<dbReference type="GO" id="GO:0015833">
    <property type="term" value="P:peptide transport"/>
    <property type="evidence" value="ECO:0007669"/>
    <property type="project" value="InterPro"/>
</dbReference>
<evidence type="ECO:0000313" key="7">
    <source>
        <dbReference type="EMBL" id="RCS59283.1"/>
    </source>
</evidence>
<reference evidence="7 8" key="1">
    <citation type="journal article" date="2018" name="Int. J. Syst. Evol. Microbiol.">
        <title>Parvibium lacunae gen. nov., sp. nov., a new member of the family Alcaligenaceae isolated from a freshwater pond.</title>
        <authorList>
            <person name="Chen W.M."/>
            <person name="Xie P.B."/>
            <person name="Hsu M.Y."/>
            <person name="Sheu S.Y."/>
        </authorList>
    </citation>
    <scope>NUCLEOTIDE SEQUENCE [LARGE SCALE GENOMIC DNA]</scope>
    <source>
        <strain evidence="7 8">KMB9</strain>
    </source>
</reference>
<dbReference type="CDD" id="cd03257">
    <property type="entry name" value="ABC_NikE_OppD_transporters"/>
    <property type="match status" value="2"/>
</dbReference>
<dbReference type="SMART" id="SM00382">
    <property type="entry name" value="AAA"/>
    <property type="match status" value="2"/>
</dbReference>
<name>A0A368L6K2_9BURK</name>
<accession>A0A368L6K2</accession>
<dbReference type="Proteomes" id="UP000252357">
    <property type="component" value="Unassembled WGS sequence"/>
</dbReference>
<evidence type="ECO:0000256" key="2">
    <source>
        <dbReference type="ARBA" id="ARBA00022448"/>
    </source>
</evidence>
<sequence length="537" mass="59065">MSLVIPPPALPAAPLLELEQFSVQFPGQPAPTVKELSLTLHAAEKFALVGESGSGKSVTAQSIMRLLPAQLSGSVRWQGQELLTYNERQMRRLRGKQIAMVFQEPMSALNPLMTIGQQIAEVLEKHEALSRTDAWARALALLERTGIPAAAQRLRHYPHQLSGGQRQRAMIAMALACRPQLLIADEPTTALDVTIRAQIMSLLEELQAEYGMAILLITHDLNLVKNFATRVGVMQQGQLRELASTQSLFANPQHPYTAELLAAQPSRLIEEDRVTHPAPPPLLVTEALSVSFSSAAGWFKRKTECAVDAVDLHIPPQRTLGLVGESGSGKTTLAMALLGLQATSGGRTQFDGQYLDQLDKAAQKKYRAKLQVVFQDPFSALSPRMTIEQIVGEGLQLHHPELSQVACRERVSETLAEVGLSPDALYRYPHEFSGGQRQRIAIARAIILRPSLIVLDEPTSALDVSVQKQVLRLLVTLQQKYGTSYLFISHDLAVIRAIAHEVIVMHKGKIVERGATETIFTQPLHPYTQSLIHAAMR</sequence>
<dbReference type="PROSITE" id="PS00211">
    <property type="entry name" value="ABC_TRANSPORTER_1"/>
    <property type="match status" value="2"/>
</dbReference>
<dbReference type="AlphaFoldDB" id="A0A368L6K2"/>
<dbReference type="InterPro" id="IPR013563">
    <property type="entry name" value="Oligopep_ABC_C"/>
</dbReference>
<dbReference type="PROSITE" id="PS50893">
    <property type="entry name" value="ABC_TRANSPORTER_2"/>
    <property type="match status" value="2"/>
</dbReference>
<dbReference type="InterPro" id="IPR027417">
    <property type="entry name" value="P-loop_NTPase"/>
</dbReference>
<dbReference type="PANTHER" id="PTHR43776:SF7">
    <property type="entry name" value="D,D-DIPEPTIDE TRANSPORT ATP-BINDING PROTEIN DDPF-RELATED"/>
    <property type="match status" value="1"/>
</dbReference>
<dbReference type="OrthoDB" id="9802772at2"/>
<dbReference type="NCBIfam" id="NF008453">
    <property type="entry name" value="PRK11308.1"/>
    <property type="match status" value="2"/>
</dbReference>
<dbReference type="EMBL" id="QPGB01000001">
    <property type="protein sequence ID" value="RCS59283.1"/>
    <property type="molecule type" value="Genomic_DNA"/>
</dbReference>
<evidence type="ECO:0000313" key="8">
    <source>
        <dbReference type="Proteomes" id="UP000252357"/>
    </source>
</evidence>
<dbReference type="InterPro" id="IPR003439">
    <property type="entry name" value="ABC_transporter-like_ATP-bd"/>
</dbReference>
<keyword evidence="3" id="KW-0472">Membrane</keyword>
<keyword evidence="2" id="KW-0813">Transport</keyword>
<evidence type="ECO:0000259" key="6">
    <source>
        <dbReference type="PROSITE" id="PS50893"/>
    </source>
</evidence>
<keyword evidence="4" id="KW-0547">Nucleotide-binding</keyword>
<keyword evidence="5 7" id="KW-0067">ATP-binding</keyword>
<dbReference type="GO" id="GO:0055085">
    <property type="term" value="P:transmembrane transport"/>
    <property type="evidence" value="ECO:0007669"/>
    <property type="project" value="UniProtKB-ARBA"/>
</dbReference>
<dbReference type="Pfam" id="PF08352">
    <property type="entry name" value="oligo_HPY"/>
    <property type="match status" value="2"/>
</dbReference>
<keyword evidence="8" id="KW-1185">Reference proteome</keyword>
<dbReference type="InterPro" id="IPR003593">
    <property type="entry name" value="AAA+_ATPase"/>
</dbReference>
<dbReference type="GO" id="GO:0005524">
    <property type="term" value="F:ATP binding"/>
    <property type="evidence" value="ECO:0007669"/>
    <property type="project" value="UniProtKB-KW"/>
</dbReference>
<gene>
    <name evidence="7" type="ORF">DU000_00615</name>
</gene>
<feature type="domain" description="ABC transporter" evidence="6">
    <location>
        <begin position="285"/>
        <end position="532"/>
    </location>
</feature>
<dbReference type="Pfam" id="PF00005">
    <property type="entry name" value="ABC_tran"/>
    <property type="match status" value="2"/>
</dbReference>
<comment type="similarity">
    <text evidence="1">Belongs to the ABC transporter superfamily.</text>
</comment>
<feature type="domain" description="ABC transporter" evidence="6">
    <location>
        <begin position="16"/>
        <end position="261"/>
    </location>
</feature>
<dbReference type="InterPro" id="IPR017871">
    <property type="entry name" value="ABC_transporter-like_CS"/>
</dbReference>
<evidence type="ECO:0000256" key="5">
    <source>
        <dbReference type="ARBA" id="ARBA00022840"/>
    </source>
</evidence>
<dbReference type="NCBIfam" id="NF007739">
    <property type="entry name" value="PRK10419.1"/>
    <property type="match status" value="2"/>
</dbReference>
<keyword evidence="3" id="KW-1003">Cell membrane</keyword>
<organism evidence="7 8">
    <name type="scientific">Parvibium lacunae</name>
    <dbReference type="NCBI Taxonomy" id="1888893"/>
    <lineage>
        <taxon>Bacteria</taxon>
        <taxon>Pseudomonadati</taxon>
        <taxon>Pseudomonadota</taxon>
        <taxon>Betaproteobacteria</taxon>
        <taxon>Burkholderiales</taxon>
        <taxon>Alcaligenaceae</taxon>
        <taxon>Parvibium</taxon>
    </lineage>
</organism>